<sequence length="539" mass="60136">MSEHVIKIEELIQMLMSGRVDVLECQRAFQREPRWVAKLISSAIEDCPWGAVLIWVPADENRPHGGRYQKGSDPDRFIIDGNQRLTALTAALGKRPPWIPADEWLSMEGPALAVSVGVTRQGEMRMRPTAYSTVQGDIPLGDLLSGTPIEDLLDQAGLDQRKGLVQKLADTANKIKNFEIHVEWVRGTEEHAEQCFLRRNEKSQQMALKSEQFQISLLTCRFRPLQRDFIGPLLRQSAALNMGKLVNLRAVNRVIQHLLPPELRGGRGINAEPSHVEHLAHVVVDSITAALEYLERIGVVHQDLFPFPSMLDVMAGLIARYPAEAMAEDFLGQWLTHMVAGEVFGGARTIRQELKELENTSNYQQAKVALSKFAPLGRPSPFTPERVVAMENGRFGSTGCLLALAAAAKTSGSVVDLADSGVTFPHRSMTLRQLVIDPIKGYAPHYAFMTDETANAIQRCRGWTRQAYELLRPPNHVLEAHQLPEPPPGLDERDARDFLDENRRPKLAAVIDAYLRTMAPLPGREETEQGDLFKPGGNW</sequence>
<dbReference type="RefSeq" id="WP_150070817.1">
    <property type="nucleotide sequence ID" value="NZ_VWPH01000021.1"/>
</dbReference>
<name>A0A5M7BDK6_SACHI</name>
<protein>
    <submittedName>
        <fullName evidence="1">DUF262 domain-containing protein</fullName>
    </submittedName>
</protein>
<dbReference type="OrthoDB" id="9787127at2"/>
<accession>A0A5M7BDK6</accession>
<evidence type="ECO:0000313" key="2">
    <source>
        <dbReference type="Proteomes" id="UP000323946"/>
    </source>
</evidence>
<comment type="caution">
    <text evidence="1">The sequence shown here is derived from an EMBL/GenBank/DDBJ whole genome shotgun (WGS) entry which is preliminary data.</text>
</comment>
<gene>
    <name evidence="1" type="ORF">F1721_33270</name>
</gene>
<dbReference type="AlphaFoldDB" id="A0A5M7BDK6"/>
<keyword evidence="2" id="KW-1185">Reference proteome</keyword>
<proteinExistence type="predicted"/>
<dbReference type="Proteomes" id="UP000323946">
    <property type="component" value="Unassembled WGS sequence"/>
</dbReference>
<reference evidence="1 2" key="1">
    <citation type="submission" date="2019-09" db="EMBL/GenBank/DDBJ databases">
        <title>Draft genome sequence of the thermophilic Saccharopolyspora hirsuta VKM Ac-666T.</title>
        <authorList>
            <person name="Lobastova T.G."/>
            <person name="Fokina V."/>
            <person name="Bragin E.Y."/>
            <person name="Shtratnikova V.Y."/>
            <person name="Starodumova I.P."/>
            <person name="Tarlachkov S.V."/>
            <person name="Donova M.V."/>
        </authorList>
    </citation>
    <scope>NUCLEOTIDE SEQUENCE [LARGE SCALE GENOMIC DNA]</scope>
    <source>
        <strain evidence="1 2">VKM Ac-666</strain>
    </source>
</reference>
<evidence type="ECO:0000313" key="1">
    <source>
        <dbReference type="EMBL" id="KAA5825501.1"/>
    </source>
</evidence>
<organism evidence="1 2">
    <name type="scientific">Saccharopolyspora hirsuta</name>
    <dbReference type="NCBI Taxonomy" id="1837"/>
    <lineage>
        <taxon>Bacteria</taxon>
        <taxon>Bacillati</taxon>
        <taxon>Actinomycetota</taxon>
        <taxon>Actinomycetes</taxon>
        <taxon>Pseudonocardiales</taxon>
        <taxon>Pseudonocardiaceae</taxon>
        <taxon>Saccharopolyspora</taxon>
    </lineage>
</organism>
<dbReference type="EMBL" id="VWPH01000021">
    <property type="protein sequence ID" value="KAA5825501.1"/>
    <property type="molecule type" value="Genomic_DNA"/>
</dbReference>